<dbReference type="GeneID" id="85324947"/>
<feature type="region of interest" description="Disordered" evidence="1">
    <location>
        <begin position="270"/>
        <end position="298"/>
    </location>
</feature>
<feature type="signal peptide" evidence="2">
    <location>
        <begin position="1"/>
        <end position="20"/>
    </location>
</feature>
<dbReference type="Proteomes" id="UP001172101">
    <property type="component" value="Unassembled WGS sequence"/>
</dbReference>
<dbReference type="RefSeq" id="XP_060298609.1">
    <property type="nucleotide sequence ID" value="XM_060441677.1"/>
</dbReference>
<protein>
    <submittedName>
        <fullName evidence="3">Uncharacterized protein</fullName>
    </submittedName>
</protein>
<proteinExistence type="predicted"/>
<evidence type="ECO:0000256" key="1">
    <source>
        <dbReference type="SAM" id="MobiDB-lite"/>
    </source>
</evidence>
<evidence type="ECO:0000313" key="3">
    <source>
        <dbReference type="EMBL" id="KAK0722685.1"/>
    </source>
</evidence>
<dbReference type="AlphaFoldDB" id="A0AA40AVB2"/>
<keyword evidence="4" id="KW-1185">Reference proteome</keyword>
<reference evidence="3" key="1">
    <citation type="submission" date="2023-06" db="EMBL/GenBank/DDBJ databases">
        <title>Genome-scale phylogeny and comparative genomics of the fungal order Sordariales.</title>
        <authorList>
            <consortium name="Lawrence Berkeley National Laboratory"/>
            <person name="Hensen N."/>
            <person name="Bonometti L."/>
            <person name="Westerberg I."/>
            <person name="Brannstrom I.O."/>
            <person name="Guillou S."/>
            <person name="Cros-Aarteil S."/>
            <person name="Calhoun S."/>
            <person name="Haridas S."/>
            <person name="Kuo A."/>
            <person name="Mondo S."/>
            <person name="Pangilinan J."/>
            <person name="Riley R."/>
            <person name="LaButti K."/>
            <person name="Andreopoulos B."/>
            <person name="Lipzen A."/>
            <person name="Chen C."/>
            <person name="Yanf M."/>
            <person name="Daum C."/>
            <person name="Ng V."/>
            <person name="Clum A."/>
            <person name="Steindorff A."/>
            <person name="Ohm R."/>
            <person name="Martin F."/>
            <person name="Silar P."/>
            <person name="Natvig D."/>
            <person name="Lalanne C."/>
            <person name="Gautier V."/>
            <person name="Ament-velasquez S.L."/>
            <person name="Kruys A."/>
            <person name="Hutchinson M.I."/>
            <person name="Powell A.J."/>
            <person name="Barry K."/>
            <person name="Miller A.N."/>
            <person name="Grigoriev I.V."/>
            <person name="Debuchy R."/>
            <person name="Gladieux P."/>
            <person name="Thoren M.H."/>
            <person name="Johannesson H."/>
        </authorList>
    </citation>
    <scope>NUCLEOTIDE SEQUENCE</scope>
    <source>
        <strain evidence="3">SMH2392-1A</strain>
    </source>
</reference>
<accession>A0AA40AVB2</accession>
<organism evidence="3 4">
    <name type="scientific">Lasiosphaeria miniovina</name>
    <dbReference type="NCBI Taxonomy" id="1954250"/>
    <lineage>
        <taxon>Eukaryota</taxon>
        <taxon>Fungi</taxon>
        <taxon>Dikarya</taxon>
        <taxon>Ascomycota</taxon>
        <taxon>Pezizomycotina</taxon>
        <taxon>Sordariomycetes</taxon>
        <taxon>Sordariomycetidae</taxon>
        <taxon>Sordariales</taxon>
        <taxon>Lasiosphaeriaceae</taxon>
        <taxon>Lasiosphaeria</taxon>
    </lineage>
</organism>
<evidence type="ECO:0000313" key="4">
    <source>
        <dbReference type="Proteomes" id="UP001172101"/>
    </source>
</evidence>
<feature type="compositionally biased region" description="Acidic residues" evidence="1">
    <location>
        <begin position="270"/>
        <end position="296"/>
    </location>
</feature>
<feature type="chain" id="PRO_5041284874" evidence="2">
    <location>
        <begin position="21"/>
        <end position="343"/>
    </location>
</feature>
<gene>
    <name evidence="3" type="ORF">B0T26DRAFT_703592</name>
</gene>
<evidence type="ECO:0000256" key="2">
    <source>
        <dbReference type="SAM" id="SignalP"/>
    </source>
</evidence>
<comment type="caution">
    <text evidence="3">The sequence shown here is derived from an EMBL/GenBank/DDBJ whole genome shotgun (WGS) entry which is preliminary data.</text>
</comment>
<keyword evidence="2" id="KW-0732">Signal</keyword>
<dbReference type="EMBL" id="JAUIRO010000003">
    <property type="protein sequence ID" value="KAK0722685.1"/>
    <property type="molecule type" value="Genomic_DNA"/>
</dbReference>
<sequence>MAVCPCLLALFACDAPTSNTAPWVAVNNISRKASATTMSRFSKTYFAIPTTIYQPDDLIQLGQVIKDPTLPFERLAPPPKLEGALKPRISSLKECVVTSQKTRAVSVGLVAHALEFINSELSAEKSSAETLTWEAAEIETQFFEPTADDSFIAHLCANKAVRQGLKRFGFGQSAYVITGLKIALNPGPVSCRVDNGAGVSAQLAAVVDPIGAVQAGFQASSTRAAGVAVEGKATHSYVFAYQLRKINVNPVTGKAAIGAQKKGGDLYGIEDDAGSGSDLDSDEDLDSSGDDGDEEAASTASLDLAKGISLDSEDYGAKLPGAVFVRDEVDVGDEDKYYLVSAK</sequence>
<name>A0AA40AVB2_9PEZI</name>